<dbReference type="AlphaFoldDB" id="A0A7M1LHT4"/>
<keyword evidence="6 10" id="KW-0548">Nucleotidyltransferase</keyword>
<dbReference type="GO" id="GO:0008408">
    <property type="term" value="F:3'-5' exonuclease activity"/>
    <property type="evidence" value="ECO:0007669"/>
    <property type="project" value="InterPro"/>
</dbReference>
<evidence type="ECO:0000256" key="10">
    <source>
        <dbReference type="PIRNR" id="PIRNR000804"/>
    </source>
</evidence>
<comment type="subunit">
    <text evidence="10">Forms a ring-shaped head-to-tail homodimer around DNA.</text>
</comment>
<dbReference type="PIRSF" id="PIRSF000804">
    <property type="entry name" value="DNA_pol_III_b"/>
    <property type="match status" value="1"/>
</dbReference>
<comment type="function">
    <text evidence="10">Confers DNA tethering and processivity to DNA polymerases and other proteins. Acts as a clamp, forming a ring around DNA (a reaction catalyzed by the clamp-loading complex) which diffuses in an ATP-independent manner freely and bidirectionally along dsDNA. Initially characterized for its ability to contact the catalytic subunit of DNA polymerase III (Pol III), a complex, multichain enzyme responsible for most of the replicative synthesis in bacteria; Pol III exhibits 3'-5' exonuclease proofreading activity. The beta chain is required for initiation of replication as well as for processivity of DNA replication.</text>
</comment>
<evidence type="ECO:0000256" key="9">
    <source>
        <dbReference type="ARBA" id="ARBA00023125"/>
    </source>
</evidence>
<dbReference type="SUPFAM" id="SSF55979">
    <property type="entry name" value="DNA clamp"/>
    <property type="match status" value="3"/>
</dbReference>
<feature type="domain" description="DNA polymerase III beta sliding clamp central" evidence="12">
    <location>
        <begin position="129"/>
        <end position="240"/>
    </location>
</feature>
<dbReference type="Pfam" id="PF00712">
    <property type="entry name" value="DNA_pol3_beta"/>
    <property type="match status" value="1"/>
</dbReference>
<dbReference type="RefSeq" id="WP_025802199.1">
    <property type="nucleotide sequence ID" value="NZ_CP053842.1"/>
</dbReference>
<dbReference type="InterPro" id="IPR022635">
    <property type="entry name" value="DNA_polIII_beta_C"/>
</dbReference>
<dbReference type="Gene3D" id="3.10.150.10">
    <property type="entry name" value="DNA Polymerase III, subunit A, domain 2"/>
    <property type="match status" value="3"/>
</dbReference>
<dbReference type="GO" id="GO:0003677">
    <property type="term" value="F:DNA binding"/>
    <property type="evidence" value="ECO:0007669"/>
    <property type="project" value="UniProtKB-UniRule"/>
</dbReference>
<evidence type="ECO:0000259" key="12">
    <source>
        <dbReference type="Pfam" id="PF02767"/>
    </source>
</evidence>
<feature type="domain" description="DNA polymerase III beta sliding clamp N-terminal" evidence="11">
    <location>
        <begin position="1"/>
        <end position="118"/>
    </location>
</feature>
<dbReference type="EMBL" id="CP063078">
    <property type="protein sequence ID" value="QOQ87891.1"/>
    <property type="molecule type" value="Genomic_DNA"/>
</dbReference>
<dbReference type="InterPro" id="IPR022634">
    <property type="entry name" value="DNA_polIII_beta_N"/>
</dbReference>
<keyword evidence="5 10" id="KW-0808">Transferase</keyword>
<dbReference type="Pfam" id="PF02767">
    <property type="entry name" value="DNA_pol3_beta_2"/>
    <property type="match status" value="1"/>
</dbReference>
<gene>
    <name evidence="14" type="ORF">IMC76_03575</name>
</gene>
<accession>A0A7M1LHT4</accession>
<dbReference type="Proteomes" id="UP000594749">
    <property type="component" value="Chromosome"/>
</dbReference>
<evidence type="ECO:0000313" key="15">
    <source>
        <dbReference type="Proteomes" id="UP000594749"/>
    </source>
</evidence>
<dbReference type="SMART" id="SM00480">
    <property type="entry name" value="POL3Bc"/>
    <property type="match status" value="1"/>
</dbReference>
<evidence type="ECO:0000256" key="7">
    <source>
        <dbReference type="ARBA" id="ARBA00022705"/>
    </source>
</evidence>
<evidence type="ECO:0000256" key="8">
    <source>
        <dbReference type="ARBA" id="ARBA00022932"/>
    </source>
</evidence>
<evidence type="ECO:0000256" key="2">
    <source>
        <dbReference type="ARBA" id="ARBA00010752"/>
    </source>
</evidence>
<organism evidence="14 15">
    <name type="scientific">Campylobacter corcagiensis</name>
    <dbReference type="NCBI Taxonomy" id="1448857"/>
    <lineage>
        <taxon>Bacteria</taxon>
        <taxon>Pseudomonadati</taxon>
        <taxon>Campylobacterota</taxon>
        <taxon>Epsilonproteobacteria</taxon>
        <taxon>Campylobacterales</taxon>
        <taxon>Campylobacteraceae</taxon>
        <taxon>Campylobacter</taxon>
    </lineage>
</organism>
<sequence>MKFVISKNLLSNIITNVSSYIDKKDISSITSHIYIEAKNSNLSIKATDYEIGLTYNIKTLNIESEGAATANGATILNVLKGLKDEDIIVETMNDFLFLRQKKAKFKLPMYNSLDFPEFPSTDDKAKFDINSNLFSRSLKKIMPTIDNNNPNYALNGAFIDPKNGYINLVGTDAKRLGLYKLETNSLNSENSNIIIPKKAISEMQKLNFENAEIYYDDAVFIIKSENFEFYTKLINKKFPDYTRVIPTEFKETITIPRDKFVDGIKTISMICDKMSITIKQNSIVFESLSDDNNEARTEIECETKVINDIVLRISNKYILDFLNSVESNSFELNYNNQESAFVVKTDNLINVIMPTII</sequence>
<dbReference type="CDD" id="cd00140">
    <property type="entry name" value="beta_clamp"/>
    <property type="match status" value="1"/>
</dbReference>
<dbReference type="GO" id="GO:0006271">
    <property type="term" value="P:DNA strand elongation involved in DNA replication"/>
    <property type="evidence" value="ECO:0007669"/>
    <property type="project" value="TreeGrafter"/>
</dbReference>
<dbReference type="GO" id="GO:0009360">
    <property type="term" value="C:DNA polymerase III complex"/>
    <property type="evidence" value="ECO:0007669"/>
    <property type="project" value="InterPro"/>
</dbReference>
<keyword evidence="8 10" id="KW-0239">DNA-directed DNA polymerase</keyword>
<name>A0A7M1LHT4_9BACT</name>
<evidence type="ECO:0000256" key="1">
    <source>
        <dbReference type="ARBA" id="ARBA00004496"/>
    </source>
</evidence>
<evidence type="ECO:0000259" key="13">
    <source>
        <dbReference type="Pfam" id="PF02768"/>
    </source>
</evidence>
<dbReference type="InterPro" id="IPR022637">
    <property type="entry name" value="DNA_polIII_beta_cen"/>
</dbReference>
<evidence type="ECO:0000256" key="6">
    <source>
        <dbReference type="ARBA" id="ARBA00022695"/>
    </source>
</evidence>
<proteinExistence type="inferred from homology"/>
<reference evidence="14 15" key="1">
    <citation type="submission" date="2020-10" db="EMBL/GenBank/DDBJ databases">
        <title>Campylobacter and Helicobacter PacBio genomes.</title>
        <authorList>
            <person name="Lane C."/>
        </authorList>
    </citation>
    <scope>NUCLEOTIDE SEQUENCE [LARGE SCALE GENOMIC DNA]</scope>
    <source>
        <strain evidence="14 15">2016D-0077</strain>
    </source>
</reference>
<keyword evidence="4 10" id="KW-0963">Cytoplasm</keyword>
<evidence type="ECO:0000313" key="14">
    <source>
        <dbReference type="EMBL" id="QOQ87891.1"/>
    </source>
</evidence>
<dbReference type="PANTHER" id="PTHR30478:SF0">
    <property type="entry name" value="BETA SLIDING CLAMP"/>
    <property type="match status" value="1"/>
</dbReference>
<comment type="similarity">
    <text evidence="2 10">Belongs to the beta sliding clamp family.</text>
</comment>
<dbReference type="InterPro" id="IPR046938">
    <property type="entry name" value="DNA_clamp_sf"/>
</dbReference>
<dbReference type="OrthoDB" id="8421503at2"/>
<comment type="subcellular location">
    <subcellularLocation>
        <location evidence="1 10">Cytoplasm</location>
    </subcellularLocation>
</comment>
<dbReference type="Pfam" id="PF02768">
    <property type="entry name" value="DNA_pol3_beta_3"/>
    <property type="match status" value="1"/>
</dbReference>
<evidence type="ECO:0000256" key="3">
    <source>
        <dbReference type="ARBA" id="ARBA00021035"/>
    </source>
</evidence>
<protein>
    <recommendedName>
        <fullName evidence="3 10">Beta sliding clamp</fullName>
    </recommendedName>
</protein>
<dbReference type="GO" id="GO:0003887">
    <property type="term" value="F:DNA-directed DNA polymerase activity"/>
    <property type="evidence" value="ECO:0007669"/>
    <property type="project" value="UniProtKB-UniRule"/>
</dbReference>
<keyword evidence="15" id="KW-1185">Reference proteome</keyword>
<evidence type="ECO:0000256" key="4">
    <source>
        <dbReference type="ARBA" id="ARBA00022490"/>
    </source>
</evidence>
<feature type="domain" description="DNA polymerase III beta sliding clamp C-terminal" evidence="13">
    <location>
        <begin position="243"/>
        <end position="354"/>
    </location>
</feature>
<dbReference type="InterPro" id="IPR001001">
    <property type="entry name" value="DNA_polIII_beta"/>
</dbReference>
<keyword evidence="9" id="KW-0238">DNA-binding</keyword>
<keyword evidence="7 10" id="KW-0235">DNA replication</keyword>
<dbReference type="GO" id="GO:0005737">
    <property type="term" value="C:cytoplasm"/>
    <property type="evidence" value="ECO:0007669"/>
    <property type="project" value="UniProtKB-SubCell"/>
</dbReference>
<evidence type="ECO:0000259" key="11">
    <source>
        <dbReference type="Pfam" id="PF00712"/>
    </source>
</evidence>
<evidence type="ECO:0000256" key="5">
    <source>
        <dbReference type="ARBA" id="ARBA00022679"/>
    </source>
</evidence>
<dbReference type="NCBIfam" id="TIGR00663">
    <property type="entry name" value="dnan"/>
    <property type="match status" value="1"/>
</dbReference>
<dbReference type="PANTHER" id="PTHR30478">
    <property type="entry name" value="DNA POLYMERASE III SUBUNIT BETA"/>
    <property type="match status" value="1"/>
</dbReference>